<comment type="caution">
    <text evidence="2">The sequence shown here is derived from an EMBL/GenBank/DDBJ whole genome shotgun (WGS) entry which is preliminary data.</text>
</comment>
<keyword evidence="1" id="KW-1133">Transmembrane helix</keyword>
<dbReference type="EMBL" id="PQIB02000001">
    <property type="protein sequence ID" value="RLN42696.1"/>
    <property type="molecule type" value="Genomic_DNA"/>
</dbReference>
<gene>
    <name evidence="2" type="ORF">C2845_PM01G28690</name>
</gene>
<accession>A0A3L6TSQ5</accession>
<reference evidence="3" key="1">
    <citation type="journal article" date="2019" name="Nat. Commun.">
        <title>The genome of broomcorn millet.</title>
        <authorList>
            <person name="Zou C."/>
            <person name="Miki D."/>
            <person name="Li D."/>
            <person name="Tang Q."/>
            <person name="Xiao L."/>
            <person name="Rajput S."/>
            <person name="Deng P."/>
            <person name="Jia W."/>
            <person name="Huang R."/>
            <person name="Zhang M."/>
            <person name="Sun Y."/>
            <person name="Hu J."/>
            <person name="Fu X."/>
            <person name="Schnable P.S."/>
            <person name="Li F."/>
            <person name="Zhang H."/>
            <person name="Feng B."/>
            <person name="Zhu X."/>
            <person name="Liu R."/>
            <person name="Schnable J.C."/>
            <person name="Zhu J.-K."/>
            <person name="Zhang H."/>
        </authorList>
    </citation>
    <scope>NUCLEOTIDE SEQUENCE [LARGE SCALE GENOMIC DNA]</scope>
</reference>
<keyword evidence="3" id="KW-1185">Reference proteome</keyword>
<sequence>MAPEKEPETREKCYDKAVGEEATFLESAMDYLNQFKAMPAQKHWICLKNYFSQKCSSISIASVLFLIMMFFVANLLLLLSLVFGKHKVEPVVKDETPEVAKPAAVGSR</sequence>
<feature type="transmembrane region" description="Helical" evidence="1">
    <location>
        <begin position="58"/>
        <end position="83"/>
    </location>
</feature>
<dbReference type="PANTHER" id="PTHR33622:SF9">
    <property type="entry name" value="OS03G0724600 PROTEIN"/>
    <property type="match status" value="1"/>
</dbReference>
<protein>
    <submittedName>
        <fullName evidence="2">Uncharacterized protein</fullName>
    </submittedName>
</protein>
<dbReference type="PANTHER" id="PTHR33622">
    <property type="entry name" value="OS03G0724500 PROTEIN"/>
    <property type="match status" value="1"/>
</dbReference>
<organism evidence="2 3">
    <name type="scientific">Panicum miliaceum</name>
    <name type="common">Proso millet</name>
    <name type="synonym">Broomcorn millet</name>
    <dbReference type="NCBI Taxonomy" id="4540"/>
    <lineage>
        <taxon>Eukaryota</taxon>
        <taxon>Viridiplantae</taxon>
        <taxon>Streptophyta</taxon>
        <taxon>Embryophyta</taxon>
        <taxon>Tracheophyta</taxon>
        <taxon>Spermatophyta</taxon>
        <taxon>Magnoliopsida</taxon>
        <taxon>Liliopsida</taxon>
        <taxon>Poales</taxon>
        <taxon>Poaceae</taxon>
        <taxon>PACMAD clade</taxon>
        <taxon>Panicoideae</taxon>
        <taxon>Panicodae</taxon>
        <taxon>Paniceae</taxon>
        <taxon>Panicinae</taxon>
        <taxon>Panicum</taxon>
        <taxon>Panicum sect. Panicum</taxon>
    </lineage>
</organism>
<keyword evidence="1" id="KW-0472">Membrane</keyword>
<name>A0A3L6TSQ5_PANMI</name>
<proteinExistence type="predicted"/>
<keyword evidence="1" id="KW-0812">Transmembrane</keyword>
<evidence type="ECO:0000313" key="3">
    <source>
        <dbReference type="Proteomes" id="UP000275267"/>
    </source>
</evidence>
<dbReference type="Proteomes" id="UP000275267">
    <property type="component" value="Unassembled WGS sequence"/>
</dbReference>
<evidence type="ECO:0000313" key="2">
    <source>
        <dbReference type="EMBL" id="RLN42696.1"/>
    </source>
</evidence>
<evidence type="ECO:0000256" key="1">
    <source>
        <dbReference type="SAM" id="Phobius"/>
    </source>
</evidence>
<dbReference type="OrthoDB" id="599439at2759"/>
<dbReference type="AlphaFoldDB" id="A0A3L6TSQ5"/>